<dbReference type="SUPFAM" id="SSF50630">
    <property type="entry name" value="Acid proteases"/>
    <property type="match status" value="1"/>
</dbReference>
<dbReference type="Pfam" id="PF13975">
    <property type="entry name" value="gag-asp_proteas"/>
    <property type="match status" value="1"/>
</dbReference>
<accession>A0A2N9HG85</accession>
<dbReference type="EMBL" id="OIVN01003401">
    <property type="protein sequence ID" value="SPD10958.1"/>
    <property type="molecule type" value="Genomic_DNA"/>
</dbReference>
<feature type="domain" description="Ty3 transposon capsid-like protein" evidence="3">
    <location>
        <begin position="510"/>
        <end position="633"/>
    </location>
</feature>
<dbReference type="InterPro" id="IPR021109">
    <property type="entry name" value="Peptidase_aspartic_dom_sf"/>
</dbReference>
<feature type="coiled-coil region" evidence="1">
    <location>
        <begin position="715"/>
        <end position="747"/>
    </location>
</feature>
<keyword evidence="1" id="KW-0175">Coiled coil</keyword>
<evidence type="ECO:0000313" key="4">
    <source>
        <dbReference type="EMBL" id="SPD10958.1"/>
    </source>
</evidence>
<dbReference type="Pfam" id="PF19259">
    <property type="entry name" value="Ty3_capsid"/>
    <property type="match status" value="1"/>
</dbReference>
<evidence type="ECO:0000256" key="1">
    <source>
        <dbReference type="SAM" id="Coils"/>
    </source>
</evidence>
<feature type="region of interest" description="Disordered" evidence="2">
    <location>
        <begin position="2346"/>
        <end position="2385"/>
    </location>
</feature>
<dbReference type="Gene3D" id="2.40.70.10">
    <property type="entry name" value="Acid Proteases"/>
    <property type="match status" value="1"/>
</dbReference>
<dbReference type="PANTHER" id="PTHR35046">
    <property type="entry name" value="ZINC KNUCKLE (CCHC-TYPE) FAMILY PROTEIN"/>
    <property type="match status" value="1"/>
</dbReference>
<organism evidence="4">
    <name type="scientific">Fagus sylvatica</name>
    <name type="common">Beechnut</name>
    <dbReference type="NCBI Taxonomy" id="28930"/>
    <lineage>
        <taxon>Eukaryota</taxon>
        <taxon>Viridiplantae</taxon>
        <taxon>Streptophyta</taxon>
        <taxon>Embryophyta</taxon>
        <taxon>Tracheophyta</taxon>
        <taxon>Spermatophyta</taxon>
        <taxon>Magnoliopsida</taxon>
        <taxon>eudicotyledons</taxon>
        <taxon>Gunneridae</taxon>
        <taxon>Pentapetalae</taxon>
        <taxon>rosids</taxon>
        <taxon>fabids</taxon>
        <taxon>Fagales</taxon>
        <taxon>Fagaceae</taxon>
        <taxon>Fagus</taxon>
    </lineage>
</organism>
<evidence type="ECO:0000256" key="2">
    <source>
        <dbReference type="SAM" id="MobiDB-lite"/>
    </source>
</evidence>
<proteinExistence type="predicted"/>
<protein>
    <recommendedName>
        <fullName evidence="3">Ty3 transposon capsid-like protein domain-containing protein</fullName>
    </recommendedName>
</protein>
<feature type="region of interest" description="Disordered" evidence="2">
    <location>
        <begin position="430"/>
        <end position="468"/>
    </location>
</feature>
<gene>
    <name evidence="4" type="ORF">FSB_LOCUS38840</name>
</gene>
<evidence type="ECO:0000259" key="3">
    <source>
        <dbReference type="Pfam" id="PF19259"/>
    </source>
</evidence>
<feature type="region of interest" description="Disordered" evidence="2">
    <location>
        <begin position="1867"/>
        <end position="2014"/>
    </location>
</feature>
<name>A0A2N9HG85_FAGSY</name>
<dbReference type="InterPro" id="IPR045358">
    <property type="entry name" value="Ty3_capsid"/>
</dbReference>
<feature type="compositionally biased region" description="Polar residues" evidence="2">
    <location>
        <begin position="670"/>
        <end position="687"/>
    </location>
</feature>
<dbReference type="CDD" id="cd00303">
    <property type="entry name" value="retropepsin_like"/>
    <property type="match status" value="1"/>
</dbReference>
<dbReference type="PANTHER" id="PTHR35046:SF25">
    <property type="entry name" value="RETROTRANSPOSON GAG DOMAIN-CONTAINING PROTEIN"/>
    <property type="match status" value="1"/>
</dbReference>
<feature type="coiled-coil region" evidence="1">
    <location>
        <begin position="2257"/>
        <end position="2316"/>
    </location>
</feature>
<sequence>MAPGSWGAGAVFSCFSGEDSGHTGEATGDPRVARRSQSFHISNAPRLVGQLAARRKDSAREGGCPGGKTRLIFDQLVVSQKDFVRKPACVTYFLKAQALHRGELGFARYDLANRGRCNVPYVKGSFSDRDSGLTGGALGDPGVAYSGLQSGQKRLGQTSVKLGQLPVKLGQAWSNLVNPSQNWSTFGKCAPDPLLEVILTWWALVGSGRLGLGCLVLRADTRENPGGRESECFRERKQGDPFIWYQSYIRAMVETRASQIAVLEKNMERFQKQVDDHTGSIEGLHSKVDGLEAGVAEIRAMMQEVMKRLPVVEQPAVQPRQEEQSPNQVQANLGEQIPIAPREAHGVPLGAEVRNAMPMRPLNQDFRVRANQPQVGMQTGEFFENGQNGPILGEFGDPIEERRNVRNNARFMPPFQGHFDAPYEEPWLGRRQGRQQGQQGQQAQFEPHAAPPRHGMHFGDPREDQWGLNDQDEAWFDPRRRETKLGKGQGSGDPTAWVYRALQYFHYYQVLEPEKVMHASYHLDEEALVWFQDCEHELHGWNDFVRAIQIRFGPASYDDPMELLTKLKQTHSIAAYKSQFELTSNRVRDLSDMHKLSCFMSGMKDEIRLAVKMQGPRNLGEAYALAKIQEEYLTTVKRSTRPTYEPSRDSWVQSQAQQGAARVEIKSGDSKQFSARPSMQVQRLTPMQMSERRKKGLCYNCDERWSSDHRCKDRKLYLIEEVEDEEAELVEIREEEVEAELEEAKAEITLCALLGSTSPSTMRVIAIVNGQTTVVLLDTGSTHNFMDGTLAKTLKLPIDGESNFGVRVANGQVIRTLGECKEVKFKMQGLHLKLTFNLARIGRIWHRNKVWLQGLKEKPNLIQGSKDFKGKATMKGLLFQIMPCELASIQEEIGAPIRELVEEFPQVLEEPEGLPPKRNHEDQILLKHETSKPAGLLQPLGIPPRPWLSSSMDFVEGLLTSSKKKNGVHASRGSITHRAVWSRASATWHSYPPRQPPTESSSIFARVPFSDPIFEGSFGGLLVLKMGHAAYRRKALDVYFPTIPVEMGDATGEPRVARRSRSRYLSNAPRLAGQLPASRKDSAREGGCPGGKTRFIPSVFRICGNPSLGSRDMVPRTGGRRSVFGPFEDSFPIGIPARPGKILAIREFHVVHECVFFPTCPGLRINLLRVRKTLRASAATSVGKFRNFQHSLISSACFHVRGRRSFPISDLDDLGIVGKLVLPIFQSAESKLSSCPSEWSRSGRFDSAFGLVNGPVKPWSNLVKFGQNSPSSGKCILDHILRVSQHGGPYSDQERLGQTLVNTRSTLVKLGQPWSGFGKRAPDPVLRLFGVAGSLSDQAGLVQGCLVLRVRHPRKSRGSSRFACQPFWGLNGHSRAWRRSDGMRKDGSWTLIDDPSPPTRPTARRGGNNLRLQTCPSLKLGGSTVWHLNPNMLRDDLAWGLPKSQIEWSNGLAFESKHVGDVNLRLQICSSLKLGGSTVWHLNPNTLRDDLAWGLPNLKLGGSTVWHLNPNTLRDDLAWGLPKSQIEWSNGLAFESKHVGDVNLRLQICSSLKLGGSTVWHLNPNTLRDDLAWGLPKSQIEWSNGLAFESKHVGDVNLRLQICSSLKLGGSTVWHLNPNTLRDDLAWGLPKSQIEWSNGLAFESKHVGDVNLRLQICSSLKLGGSTVWHLNPNTLRDDLAWGLPKSQIEWSNGLAFESKHVGDVNLRLQICSSLKSGGSTVWHLNPNTLGGDLAWGLPKSQIECLKSSGPTAWHLNPNTLGVIWLGDYPSLKSSGPTAWHLNPNTLGGDLAWGLPKSQIEWSNGLAFESKHVGEVNLRLQICSSLKLGGSTVWHLNPNTLRDDLAWGLPKSQIEWSNGLAFESKHVGEMSNRGSGSGGHRRSDRLAKGKAVIYAPESSPDTDDKRSSMSEAAGLVSGAARPSSRPGVVIGRSARPSEATRPSSQPSVTTGHSDTPSDAPRRPSTRSTGAPPTRSKRQRAEGLPYSAGAIPEDFVAPGFRYPPRGDPPESVGRGGWSDFSRLLAVSRREYREFLTELGFWPFPRHPLRIGVPPVNWSAILGIHFGGRAPPSEPISGPEAMEILGLDDSDAIDGTRLPSVRVRYLADILRRDREEPPTELRYRHRLPLASDPDFPLARRWDSARIRRLTSRTLLEFRTTVDCIRDAEIIFQPYPSSLVQRPEVFRAVELSCLRIWIRSPRSWELLLAERTLRQWGGEATVPVDPLPLMTIEGYIPRDPSDPYVAGVSAYPGLVREDVPYQEWFEQIERLQSEILRLQLEILRLQLELSVCEDRYKADVDRLQEEAAQREGEMAQMRADLAQRQRDLDSRDAELAIRAATIRRLEDQLQGVGIPPVTGAGSSGFGQTSSPPPPDPVSRDWFFDDPPSS</sequence>
<reference evidence="4" key="1">
    <citation type="submission" date="2018-02" db="EMBL/GenBank/DDBJ databases">
        <authorList>
            <person name="Cohen D.B."/>
            <person name="Kent A.D."/>
        </authorList>
    </citation>
    <scope>NUCLEOTIDE SEQUENCE</scope>
</reference>
<feature type="region of interest" description="Disordered" evidence="2">
    <location>
        <begin position="666"/>
        <end position="687"/>
    </location>
</feature>
<feature type="region of interest" description="Disordered" evidence="2">
    <location>
        <begin position="1388"/>
        <end position="1408"/>
    </location>
</feature>
<feature type="compositionally biased region" description="Polar residues" evidence="2">
    <location>
        <begin position="1939"/>
        <end position="1955"/>
    </location>
</feature>